<proteinExistence type="predicted"/>
<protein>
    <submittedName>
        <fullName evidence="1">Phage N-6-adenine-methyltransferase</fullName>
        <ecNumber evidence="1">2.1.1.72</ecNumber>
    </submittedName>
</protein>
<dbReference type="InterPro" id="IPR008593">
    <property type="entry name" value="Dam_MeTrfase"/>
</dbReference>
<dbReference type="GO" id="GO:0032259">
    <property type="term" value="P:methylation"/>
    <property type="evidence" value="ECO:0007669"/>
    <property type="project" value="UniProtKB-KW"/>
</dbReference>
<dbReference type="Pfam" id="PF05869">
    <property type="entry name" value="Dam"/>
    <property type="match status" value="1"/>
</dbReference>
<dbReference type="Proteomes" id="UP001515683">
    <property type="component" value="Unassembled WGS sequence"/>
</dbReference>
<keyword evidence="1" id="KW-0808">Transferase</keyword>
<dbReference type="RefSeq" id="WP_167012236.1">
    <property type="nucleotide sequence ID" value="NZ_VWXF01000001.1"/>
</dbReference>
<keyword evidence="1" id="KW-0489">Methyltransferase</keyword>
<dbReference type="GO" id="GO:0009007">
    <property type="term" value="F:site-specific DNA-methyltransferase (adenine-specific) activity"/>
    <property type="evidence" value="ECO:0007669"/>
    <property type="project" value="UniProtKB-EC"/>
</dbReference>
<accession>A0ABX0RA02</accession>
<dbReference type="EC" id="2.1.1.72" evidence="1"/>
<keyword evidence="2" id="KW-1185">Reference proteome</keyword>
<sequence length="291" mass="32608">MTETSLSPYVMALETLRAQPTHKLKEVGDQWRTPDKLWWGINTKYGPFVLDLFADQDNAKCEDFYSAEDNALTQDWSARLAVLQGAGYANPPYSRASKHDGAYITGMRHIITHTMSMREAGGRYVFLIKAATGEVWWPEEADHIAFIRGRISFDLPDWYRPEEGQPTESSAGFGAAIAVFDKTWRGPKFDYVSRDELEARGAAMLAHVDRAAARLIKSMPAPSIITETINDVWSAEVTLFADQIPELAALPQEHARKVKHHINRMLLERQPSTEIIAAAQSLTATFGELAQ</sequence>
<name>A0ABX0RA02_9GAMM</name>
<gene>
    <name evidence="1" type="ORF">F3J40_01500</name>
</gene>
<reference evidence="1 2" key="1">
    <citation type="journal article" date="2019" name="bioRxiv">
        <title>Bacteria contribute to plant secondary compound degradation in a generalist herbivore system.</title>
        <authorList>
            <person name="Francoeur C.B."/>
            <person name="Khadempour L."/>
            <person name="Moreira-Soto R.D."/>
            <person name="Gotting K."/>
            <person name="Book A.J."/>
            <person name="Pinto-Tomas A.A."/>
            <person name="Keefover-Ring K."/>
            <person name="Currie C.R."/>
        </authorList>
    </citation>
    <scope>NUCLEOTIDE SEQUENCE [LARGE SCALE GENOMIC DNA]</scope>
    <source>
        <strain evidence="1">Acro-835</strain>
    </source>
</reference>
<evidence type="ECO:0000313" key="2">
    <source>
        <dbReference type="Proteomes" id="UP001515683"/>
    </source>
</evidence>
<evidence type="ECO:0000313" key="1">
    <source>
        <dbReference type="EMBL" id="NIF20294.1"/>
    </source>
</evidence>
<dbReference type="EMBL" id="VWXF01000001">
    <property type="protein sequence ID" value="NIF20294.1"/>
    <property type="molecule type" value="Genomic_DNA"/>
</dbReference>
<organism evidence="1 2">
    <name type="scientific">Candidatus Pantoea multigeneris</name>
    <dbReference type="NCBI Taxonomy" id="2608357"/>
    <lineage>
        <taxon>Bacteria</taxon>
        <taxon>Pseudomonadati</taxon>
        <taxon>Pseudomonadota</taxon>
        <taxon>Gammaproteobacteria</taxon>
        <taxon>Enterobacterales</taxon>
        <taxon>Erwiniaceae</taxon>
        <taxon>Pantoea</taxon>
    </lineage>
</organism>
<dbReference type="NCBIfam" id="TIGR01712">
    <property type="entry name" value="phage_N6A_met"/>
    <property type="match status" value="1"/>
</dbReference>
<comment type="caution">
    <text evidence="1">The sequence shown here is derived from an EMBL/GenBank/DDBJ whole genome shotgun (WGS) entry which is preliminary data.</text>
</comment>